<dbReference type="GO" id="GO:0003824">
    <property type="term" value="F:catalytic activity"/>
    <property type="evidence" value="ECO:0007669"/>
    <property type="project" value="UniProtKB-ARBA"/>
</dbReference>
<dbReference type="OrthoDB" id="9812260at2"/>
<dbReference type="EMBL" id="FOMQ01000005">
    <property type="protein sequence ID" value="SFD71640.1"/>
    <property type="molecule type" value="Genomic_DNA"/>
</dbReference>
<keyword evidence="3" id="KW-1185">Reference proteome</keyword>
<feature type="domain" description="GGDEF" evidence="1">
    <location>
        <begin position="348"/>
        <end position="482"/>
    </location>
</feature>
<dbReference type="PANTHER" id="PTHR46663">
    <property type="entry name" value="DIGUANYLATE CYCLASE DGCT-RELATED"/>
    <property type="match status" value="1"/>
</dbReference>
<dbReference type="PROSITE" id="PS50887">
    <property type="entry name" value="GGDEF"/>
    <property type="match status" value="1"/>
</dbReference>
<proteinExistence type="predicted"/>
<dbReference type="FunFam" id="3.30.70.270:FF:000001">
    <property type="entry name" value="Diguanylate cyclase domain protein"/>
    <property type="match status" value="1"/>
</dbReference>
<dbReference type="InterPro" id="IPR043128">
    <property type="entry name" value="Rev_trsase/Diguanyl_cyclase"/>
</dbReference>
<accession>A0A1I1UUD4</accession>
<dbReference type="InterPro" id="IPR000160">
    <property type="entry name" value="GGDEF_dom"/>
</dbReference>
<evidence type="ECO:0000259" key="1">
    <source>
        <dbReference type="PROSITE" id="PS50887"/>
    </source>
</evidence>
<dbReference type="Proteomes" id="UP000199517">
    <property type="component" value="Unassembled WGS sequence"/>
</dbReference>
<reference evidence="3" key="1">
    <citation type="submission" date="2016-10" db="EMBL/GenBank/DDBJ databases">
        <authorList>
            <person name="Varghese N."/>
            <person name="Submissions S."/>
        </authorList>
    </citation>
    <scope>NUCLEOTIDE SEQUENCE [LARGE SCALE GENOMIC DNA]</scope>
    <source>
        <strain evidence="3">DSM 7481</strain>
    </source>
</reference>
<dbReference type="Gene3D" id="3.30.70.270">
    <property type="match status" value="1"/>
</dbReference>
<name>A0A1I1UUD4_9BURK</name>
<dbReference type="STRING" id="32040.SAMN04489710_105133"/>
<dbReference type="NCBIfam" id="TIGR00254">
    <property type="entry name" value="GGDEF"/>
    <property type="match status" value="1"/>
</dbReference>
<sequence>MKRDFLPSASTSRFLAVLVLTLTAAQLVAFVFLHFSNRRIAMESVDAALEAGAQTFDYTAATRREFRRATSELIAKDYGLQNTVFNETNRATVESALFNQLARSGAELIVLTDLDNKVIARASVTGFLNERDQALDEQLGKLVTGIQETGRNMRTLLGGDGRLVLHSWVKVTMRAPVPVAHIYLAYRITPAGVAQFTRMTQLQMAFVSRNDEHDYTVHASTLPSSIPLADIELNERTREPFSAADAEGAGYRVKVITLDDSAGYPISAIVAKPFAPVFSPFLKLEGLFGFSVLFSSFISIVAVKVVASRLVSPLEDVAQKDPLTRLANRRAFETQLLRAEQDEKKSRAGYAVMLMDLDKFKFVNDEYGHESGDVVLKEVAARIRKIIRASDTLARLGGDEFAILVRSDDEQTLTGIASAIVDVVRQPIALPQQDVSVQVGTSIGIAFSPAHSRHGAEVMHRADLAMYAAKRRGGGFAIAERGTPGHA</sequence>
<gene>
    <name evidence="2" type="ORF">SAMN04489710_105133</name>
</gene>
<evidence type="ECO:0000313" key="2">
    <source>
        <dbReference type="EMBL" id="SFD71640.1"/>
    </source>
</evidence>
<protein>
    <submittedName>
        <fullName evidence="2">Diguanylate cyclase (GGDEF) domain-containing protein</fullName>
    </submittedName>
</protein>
<dbReference type="SUPFAM" id="SSF55073">
    <property type="entry name" value="Nucleotide cyclase"/>
    <property type="match status" value="1"/>
</dbReference>
<organism evidence="2 3">
    <name type="scientific">Paracidovorax konjaci</name>
    <dbReference type="NCBI Taxonomy" id="32040"/>
    <lineage>
        <taxon>Bacteria</taxon>
        <taxon>Pseudomonadati</taxon>
        <taxon>Pseudomonadota</taxon>
        <taxon>Betaproteobacteria</taxon>
        <taxon>Burkholderiales</taxon>
        <taxon>Comamonadaceae</taxon>
        <taxon>Paracidovorax</taxon>
    </lineage>
</organism>
<dbReference type="CDD" id="cd01949">
    <property type="entry name" value="GGDEF"/>
    <property type="match status" value="1"/>
</dbReference>
<dbReference type="RefSeq" id="WP_092951406.1">
    <property type="nucleotide sequence ID" value="NZ_FOMQ01000005.1"/>
</dbReference>
<dbReference type="AlphaFoldDB" id="A0A1I1UUD4"/>
<dbReference type="SMART" id="SM00267">
    <property type="entry name" value="GGDEF"/>
    <property type="match status" value="1"/>
</dbReference>
<dbReference type="InterPro" id="IPR052163">
    <property type="entry name" value="DGC-Regulatory_Protein"/>
</dbReference>
<dbReference type="PANTHER" id="PTHR46663:SF2">
    <property type="entry name" value="GGDEF DOMAIN-CONTAINING PROTEIN"/>
    <property type="match status" value="1"/>
</dbReference>
<dbReference type="InterPro" id="IPR029787">
    <property type="entry name" value="Nucleotide_cyclase"/>
</dbReference>
<evidence type="ECO:0000313" key="3">
    <source>
        <dbReference type="Proteomes" id="UP000199517"/>
    </source>
</evidence>
<dbReference type="Pfam" id="PF00990">
    <property type="entry name" value="GGDEF"/>
    <property type="match status" value="1"/>
</dbReference>